<evidence type="ECO:0000313" key="4">
    <source>
        <dbReference type="Proteomes" id="UP001555826"/>
    </source>
</evidence>
<keyword evidence="4" id="KW-1185">Reference proteome</keyword>
<feature type="signal peptide" evidence="1">
    <location>
        <begin position="1"/>
        <end position="20"/>
    </location>
</feature>
<protein>
    <submittedName>
        <fullName evidence="3">SgcJ/EcaC family oxidoreductase</fullName>
    </submittedName>
</protein>
<dbReference type="PROSITE" id="PS51257">
    <property type="entry name" value="PROKAR_LIPOPROTEIN"/>
    <property type="match status" value="1"/>
</dbReference>
<proteinExistence type="predicted"/>
<comment type="caution">
    <text evidence="3">The sequence shown here is derived from an EMBL/GenBank/DDBJ whole genome shotgun (WGS) entry which is preliminary data.</text>
</comment>
<evidence type="ECO:0000256" key="1">
    <source>
        <dbReference type="SAM" id="SignalP"/>
    </source>
</evidence>
<organism evidence="3 4">
    <name type="scientific">Kineococcus endophyticus</name>
    <dbReference type="NCBI Taxonomy" id="1181883"/>
    <lineage>
        <taxon>Bacteria</taxon>
        <taxon>Bacillati</taxon>
        <taxon>Actinomycetota</taxon>
        <taxon>Actinomycetes</taxon>
        <taxon>Kineosporiales</taxon>
        <taxon>Kineosporiaceae</taxon>
        <taxon>Kineococcus</taxon>
    </lineage>
</organism>
<dbReference type="Proteomes" id="UP001555826">
    <property type="component" value="Unassembled WGS sequence"/>
</dbReference>
<dbReference type="EMBL" id="JBFNQN010000004">
    <property type="protein sequence ID" value="MEW9264590.1"/>
    <property type="molecule type" value="Genomic_DNA"/>
</dbReference>
<name>A0ABV3P4N1_9ACTN</name>
<evidence type="ECO:0000259" key="2">
    <source>
        <dbReference type="Pfam" id="PF08332"/>
    </source>
</evidence>
<dbReference type="RefSeq" id="WP_367637339.1">
    <property type="nucleotide sequence ID" value="NZ_JBFNQN010000004.1"/>
</dbReference>
<feature type="chain" id="PRO_5045335855" evidence="1">
    <location>
        <begin position="21"/>
        <end position="173"/>
    </location>
</feature>
<dbReference type="SUPFAM" id="SSF54427">
    <property type="entry name" value="NTF2-like"/>
    <property type="match status" value="1"/>
</dbReference>
<dbReference type="InterPro" id="IPR011944">
    <property type="entry name" value="Steroid_delta5-4_isomerase"/>
</dbReference>
<gene>
    <name evidence="3" type="ORF">AB1207_07515</name>
</gene>
<evidence type="ECO:0000313" key="3">
    <source>
        <dbReference type="EMBL" id="MEW9264590.1"/>
    </source>
</evidence>
<dbReference type="Pfam" id="PF08332">
    <property type="entry name" value="CaMKII_AD"/>
    <property type="match status" value="1"/>
</dbReference>
<accession>A0ABV3P4N1</accession>
<feature type="domain" description="Calcium/calmodulin-dependent protein kinase II association-domain" evidence="2">
    <location>
        <begin position="48"/>
        <end position="172"/>
    </location>
</feature>
<sequence length="173" mass="18075">MRTRTVLVPLLAGVALVTTACGGAAVAGQGPAAAPSSGPASPVQLTDAEVTDLFTSWNAALATGDAQQVADLYAPDAVLLSTLSGDVKDTPEEIRGYFADTFLPNRPQGEITESYIAVERPGLATHTGLYDFTVTDPATGQQSVVPARFTYVYSQQPDGRWLISSHHSSKVPA</sequence>
<dbReference type="NCBIfam" id="TIGR02246">
    <property type="entry name" value="SgcJ/EcaC family oxidoreductase"/>
    <property type="match status" value="1"/>
</dbReference>
<dbReference type="InterPro" id="IPR032710">
    <property type="entry name" value="NTF2-like_dom_sf"/>
</dbReference>
<keyword evidence="1" id="KW-0732">Signal</keyword>
<reference evidence="3 4" key="1">
    <citation type="submission" date="2024-07" db="EMBL/GenBank/DDBJ databases">
        <authorList>
            <person name="Thanompreechachai J."/>
            <person name="Duangmal K."/>
        </authorList>
    </citation>
    <scope>NUCLEOTIDE SEQUENCE [LARGE SCALE GENOMIC DNA]</scope>
    <source>
        <strain evidence="3 4">KCTC 19886</strain>
    </source>
</reference>
<dbReference type="InterPro" id="IPR013543">
    <property type="entry name" value="Ca/CaM-dep_prot_kinase-assoc"/>
</dbReference>
<dbReference type="Gene3D" id="3.10.450.50">
    <property type="match status" value="1"/>
</dbReference>